<keyword evidence="5 13" id="KW-0812">Transmembrane</keyword>
<dbReference type="OrthoDB" id="282095at2"/>
<evidence type="ECO:0000256" key="3">
    <source>
        <dbReference type="ARBA" id="ARBA00022475"/>
    </source>
</evidence>
<dbReference type="GeneID" id="58108564"/>
<comment type="similarity">
    <text evidence="1 13 14">Belongs to the ATPase B chain family.</text>
</comment>
<proteinExistence type="inferred from homology"/>
<evidence type="ECO:0000256" key="14">
    <source>
        <dbReference type="RuleBase" id="RU003848"/>
    </source>
</evidence>
<accession>A0A2S2JJA1</accession>
<keyword evidence="7 13" id="KW-1133">Transmembrane helix</keyword>
<keyword evidence="9 13" id="KW-0472">Membrane</keyword>
<comment type="subcellular location">
    <subcellularLocation>
        <location evidence="13">Cell membrane</location>
        <topology evidence="13">Single-pass membrane protein</topology>
    </subcellularLocation>
    <subcellularLocation>
        <location evidence="12">Endomembrane system</location>
        <topology evidence="12">Single-pass membrane protein</topology>
    </subcellularLocation>
</comment>
<reference evidence="16" key="1">
    <citation type="submission" date="2018-08" db="EMBL/GenBank/DDBJ databases">
        <title>Comparative genomics of wild bee and flower associated Lactobacillus reveals potential adaptation to the bee host.</title>
        <authorList>
            <person name="Vuong H.Q."/>
            <person name="Mcfrederick Q.S."/>
        </authorList>
    </citation>
    <scope>NUCLEOTIDE SEQUENCE</scope>
    <source>
        <strain evidence="16">HV_63</strain>
    </source>
</reference>
<dbReference type="NCBIfam" id="TIGR01144">
    <property type="entry name" value="ATP_synt_b"/>
    <property type="match status" value="1"/>
</dbReference>
<dbReference type="HAMAP" id="MF_01398">
    <property type="entry name" value="ATP_synth_b_bprime"/>
    <property type="match status" value="1"/>
</dbReference>
<evidence type="ECO:0000313" key="17">
    <source>
        <dbReference type="Proteomes" id="UP000784700"/>
    </source>
</evidence>
<evidence type="ECO:0000256" key="9">
    <source>
        <dbReference type="ARBA" id="ARBA00023136"/>
    </source>
</evidence>
<organism evidence="16 17">
    <name type="scientific">Apilactobacillus micheneri</name>
    <dbReference type="NCBI Taxonomy" id="1899430"/>
    <lineage>
        <taxon>Bacteria</taxon>
        <taxon>Bacillati</taxon>
        <taxon>Bacillota</taxon>
        <taxon>Bacilli</taxon>
        <taxon>Lactobacillales</taxon>
        <taxon>Lactobacillaceae</taxon>
        <taxon>Apilactobacillus</taxon>
    </lineage>
</organism>
<keyword evidence="4 13" id="KW-0138">CF(0)</keyword>
<dbReference type="InterPro" id="IPR005864">
    <property type="entry name" value="ATP_synth_F0_bsu_bac"/>
</dbReference>
<dbReference type="InterPro" id="IPR028987">
    <property type="entry name" value="ATP_synth_B-like_membr_sf"/>
</dbReference>
<dbReference type="PANTHER" id="PTHR33445">
    <property type="entry name" value="ATP SYNTHASE SUBUNIT B', CHLOROPLASTIC"/>
    <property type="match status" value="1"/>
</dbReference>
<dbReference type="Pfam" id="PF00430">
    <property type="entry name" value="ATP-synt_B"/>
    <property type="match status" value="1"/>
</dbReference>
<evidence type="ECO:0000256" key="10">
    <source>
        <dbReference type="ARBA" id="ARBA00023310"/>
    </source>
</evidence>
<dbReference type="InterPro" id="IPR050059">
    <property type="entry name" value="ATP_synthase_B_chain"/>
</dbReference>
<dbReference type="SUPFAM" id="SSF81573">
    <property type="entry name" value="F1F0 ATP synthase subunit B, membrane domain"/>
    <property type="match status" value="1"/>
</dbReference>
<feature type="compositionally biased region" description="Polar residues" evidence="15">
    <location>
        <begin position="91"/>
        <end position="106"/>
    </location>
</feature>
<evidence type="ECO:0000256" key="15">
    <source>
        <dbReference type="SAM" id="MobiDB-lite"/>
    </source>
</evidence>
<keyword evidence="10 13" id="KW-0066">ATP synthesis</keyword>
<feature type="compositionally biased region" description="Basic and acidic residues" evidence="15">
    <location>
        <begin position="77"/>
        <end position="88"/>
    </location>
</feature>
<dbReference type="GO" id="GO:0005886">
    <property type="term" value="C:plasma membrane"/>
    <property type="evidence" value="ECO:0007669"/>
    <property type="project" value="UniProtKB-SubCell"/>
</dbReference>
<comment type="function">
    <text evidence="13">Component of the F(0) channel, it forms part of the peripheral stalk, linking F(1) to F(0).</text>
</comment>
<evidence type="ECO:0000313" key="16">
    <source>
        <dbReference type="EMBL" id="TPR43451.1"/>
    </source>
</evidence>
<keyword evidence="6 13" id="KW-0375">Hydrogen ion transport</keyword>
<dbReference type="GO" id="GO:0046933">
    <property type="term" value="F:proton-transporting ATP synthase activity, rotational mechanism"/>
    <property type="evidence" value="ECO:0007669"/>
    <property type="project" value="UniProtKB-UniRule"/>
</dbReference>
<dbReference type="RefSeq" id="WP_108982363.1">
    <property type="nucleotide sequence ID" value="NZ_BAABXB010000181.1"/>
</dbReference>
<gene>
    <name evidence="13 16" type="primary">atpF</name>
    <name evidence="16" type="ORF">DY130_05395</name>
</gene>
<keyword evidence="3 13" id="KW-1003">Cell membrane</keyword>
<comment type="subunit">
    <text evidence="13">F-type ATPases have 2 components, F(1) - the catalytic core - and F(0) - the membrane proton channel. F(1) has five subunits: alpha(3), beta(3), gamma(1), delta(1), epsilon(1). F(0) has three main subunits: a(1), b(2) and c(10-14). The alpha and beta chains form an alternating ring which encloses part of the gamma chain. F(1) is attached to F(0) by a central stalk formed by the gamma and epsilon chains, while a peripheral stalk is formed by the delta and b chains.</text>
</comment>
<name>A0A2S2JJA1_9LACO</name>
<evidence type="ECO:0000256" key="8">
    <source>
        <dbReference type="ARBA" id="ARBA00023065"/>
    </source>
</evidence>
<evidence type="ECO:0000256" key="13">
    <source>
        <dbReference type="HAMAP-Rule" id="MF_01398"/>
    </source>
</evidence>
<dbReference type="GO" id="GO:0045259">
    <property type="term" value="C:proton-transporting ATP synthase complex"/>
    <property type="evidence" value="ECO:0007669"/>
    <property type="project" value="UniProtKB-KW"/>
</dbReference>
<comment type="function">
    <text evidence="11 13">F(1)F(0) ATP synthase produces ATP from ADP in the presence of a proton or sodium gradient. F-type ATPases consist of two structural domains, F(1) containing the extramembraneous catalytic core and F(0) containing the membrane proton channel, linked together by a central stalk and a peripheral stalk. During catalysis, ATP synthesis in the catalytic domain of F(1) is coupled via a rotary mechanism of the central stalk subunits to proton translocation.</text>
</comment>
<dbReference type="Gene3D" id="6.10.250.1580">
    <property type="match status" value="1"/>
</dbReference>
<feature type="transmembrane region" description="Helical" evidence="13">
    <location>
        <begin position="20"/>
        <end position="42"/>
    </location>
</feature>
<evidence type="ECO:0000256" key="1">
    <source>
        <dbReference type="ARBA" id="ARBA00005513"/>
    </source>
</evidence>
<dbReference type="AlphaFoldDB" id="A0A2S2JJA1"/>
<evidence type="ECO:0000256" key="6">
    <source>
        <dbReference type="ARBA" id="ARBA00022781"/>
    </source>
</evidence>
<dbReference type="InterPro" id="IPR002146">
    <property type="entry name" value="ATP_synth_b/b'su_bac/chlpt"/>
</dbReference>
<dbReference type="PANTHER" id="PTHR33445:SF1">
    <property type="entry name" value="ATP SYNTHASE SUBUNIT B"/>
    <property type="match status" value="1"/>
</dbReference>
<evidence type="ECO:0000256" key="2">
    <source>
        <dbReference type="ARBA" id="ARBA00022448"/>
    </source>
</evidence>
<evidence type="ECO:0000256" key="12">
    <source>
        <dbReference type="ARBA" id="ARBA00037847"/>
    </source>
</evidence>
<evidence type="ECO:0000256" key="5">
    <source>
        <dbReference type="ARBA" id="ARBA00022692"/>
    </source>
</evidence>
<dbReference type="GO" id="GO:0046961">
    <property type="term" value="F:proton-transporting ATPase activity, rotational mechanism"/>
    <property type="evidence" value="ECO:0007669"/>
    <property type="project" value="TreeGrafter"/>
</dbReference>
<dbReference type="CDD" id="cd06503">
    <property type="entry name" value="ATP-synt_Fo_b"/>
    <property type="match status" value="1"/>
</dbReference>
<evidence type="ECO:0000256" key="4">
    <source>
        <dbReference type="ARBA" id="ARBA00022547"/>
    </source>
</evidence>
<dbReference type="Proteomes" id="UP000784700">
    <property type="component" value="Unassembled WGS sequence"/>
</dbReference>
<dbReference type="GO" id="GO:0012505">
    <property type="term" value="C:endomembrane system"/>
    <property type="evidence" value="ECO:0007669"/>
    <property type="project" value="UniProtKB-SubCell"/>
</dbReference>
<evidence type="ECO:0000256" key="11">
    <source>
        <dbReference type="ARBA" id="ARBA00025198"/>
    </source>
</evidence>
<sequence length="178" mass="19496">MLSQTLFSSVAATEEGGLAIGNIIFTAIVFIVLMALIKHYAWKPLSDVMTKRADKISNDISSAEKSRKDAEELAKKREVALSKSRDDANDIISNAKDSAQKQSEQIVSEARNDAQSVKASAQKDIEQERKDALANTKDDVANLSVEIASKIIQKELKSDDQKALIDSYIEGLGKQNAR</sequence>
<dbReference type="EMBL" id="QUBG01000005">
    <property type="protein sequence ID" value="TPR43451.1"/>
    <property type="molecule type" value="Genomic_DNA"/>
</dbReference>
<protein>
    <recommendedName>
        <fullName evidence="13">ATP synthase subunit b</fullName>
    </recommendedName>
    <alternativeName>
        <fullName evidence="13">ATP synthase F(0) sector subunit b</fullName>
    </alternativeName>
    <alternativeName>
        <fullName evidence="13">ATPase subunit I</fullName>
    </alternativeName>
    <alternativeName>
        <fullName evidence="13">F-type ATPase subunit b</fullName>
        <shortName evidence="13">F-ATPase subunit b</shortName>
    </alternativeName>
</protein>
<evidence type="ECO:0000256" key="7">
    <source>
        <dbReference type="ARBA" id="ARBA00022989"/>
    </source>
</evidence>
<keyword evidence="2 13" id="KW-0813">Transport</keyword>
<comment type="caution">
    <text evidence="16">The sequence shown here is derived from an EMBL/GenBank/DDBJ whole genome shotgun (WGS) entry which is preliminary data.</text>
</comment>
<keyword evidence="8 13" id="KW-0406">Ion transport</keyword>
<feature type="region of interest" description="Disordered" evidence="15">
    <location>
        <begin position="77"/>
        <end position="125"/>
    </location>
</feature>